<dbReference type="GO" id="GO:0030490">
    <property type="term" value="P:maturation of SSU-rRNA"/>
    <property type="evidence" value="ECO:0007669"/>
    <property type="project" value="TreeGrafter"/>
</dbReference>
<dbReference type="GO" id="GO:0032040">
    <property type="term" value="C:small-subunit processome"/>
    <property type="evidence" value="ECO:0007669"/>
    <property type="project" value="InterPro"/>
</dbReference>
<accession>A0AAU9UCA8</accession>
<reference evidence="8" key="1">
    <citation type="submission" date="2022-03" db="EMBL/GenBank/DDBJ databases">
        <authorList>
            <person name="Tunstrom K."/>
        </authorList>
    </citation>
    <scope>NUCLEOTIDE SEQUENCE</scope>
</reference>
<evidence type="ECO:0000256" key="4">
    <source>
        <dbReference type="ARBA" id="ARBA00022552"/>
    </source>
</evidence>
<feature type="compositionally biased region" description="Polar residues" evidence="7">
    <location>
        <begin position="528"/>
        <end position="540"/>
    </location>
</feature>
<comment type="function">
    <text evidence="6">Involved in nucleolar processing of pre-18S ribosomal RNA. Has a role in the nuclear export of 40S pre-ribosomal subunit to the cytoplasm.</text>
</comment>
<evidence type="ECO:0000256" key="7">
    <source>
        <dbReference type="SAM" id="MobiDB-lite"/>
    </source>
</evidence>
<sequence>MAKVRNKRNARLADKVHQKKKAEANKKKLNPFEVHINREKLKVLGKKSKHDRGLPGVSRAKAIQKRKETLGTEMKLLNKTNTFIDRRIGEKNNQISAEDRMTARFAAERAKAMQRTKTSIYNLADEDMLTHRGQTLEQVEKFDDPKSDDEDDDKFGGLRDDFVSEGHFGGGLISKSDSKDGAKSHKDLIEQLIAESKKRKAEKQKEKEQTLDLTEKLDTEWKDLQPVVFKKQNVPEESLIDKLLGKAEKGQDYDKMMRELRFEKRGTPSDGLKSKEKQDEEERKKIEELERQRELRMLSEEEVAPKNKQPAKHRSADDLDDNFELDNEQDFMLAYDKEGKPLVPEHVLKDFSVPNAKKKFEDGVSDTSEEESESEEESDEEGEGENEKEADEKDIEEDQVNDSSDDDSDKNRIPNKQDKVKSKNIKANNVKDTNSSEDTSDDEEESKSNKQNKVNNKNKKVNDNDADSDVDASDDGKDKSESSSKNKSANKFLKRKHDSNDADVSDSDKQKKQLKTNIDSKILDSSENKTSNKLNNSINSIDDKNTQDDESSDESESGSEDTDDKPNINDLNDLKETDESDLEIEDCSEKIDSFFDFKSDEGDNLKKLLTGKTPSQQSIALQKLIKSYDPSLSENNKELLSRLFAHLLQYIHDIFSNLTDEGEIIKSFLIFNKIVPYLYDLIHLNKVSTKKFLIELLKEKYDSYKRNPKKVPDMNTLIFFKLVSVLYPTSDFRHPVATPSLIFMSEILTLGRFRDAYSVSRGFFIVALILEYTVLSKRYVPAALNFLRGIFYLCANTSILNPVQVVPPFRLHNTEKILKLDNDCSEMAVEHKMAAKDLVTTEIDDSYKIRCLITATTMLKELFDNYIELEVLEAIFESHMKLLGRVDLDLYPKKVSKKVEEILQYMKEMLEVKTYTQMSREKVRPKALRLYEPDIQEVFTGSKSAKLSKESAEKARLQSKYKKEMKGALREIRRDKAYIASVKIRQKIQSDNIRKEKVKQIYKDASIQQGELNKLKRMK</sequence>
<feature type="compositionally biased region" description="Basic and acidic residues" evidence="7">
    <location>
        <begin position="176"/>
        <end position="187"/>
    </location>
</feature>
<feature type="compositionally biased region" description="Basic and acidic residues" evidence="7">
    <location>
        <begin position="474"/>
        <end position="484"/>
    </location>
</feature>
<protein>
    <recommendedName>
        <fullName evidence="10">Nucleolar protein 14 homolog</fullName>
    </recommendedName>
</protein>
<evidence type="ECO:0000256" key="3">
    <source>
        <dbReference type="ARBA" id="ARBA00022517"/>
    </source>
</evidence>
<keyword evidence="4" id="KW-0698">rRNA processing</keyword>
<feature type="compositionally biased region" description="Basic and acidic residues" evidence="7">
    <location>
        <begin position="409"/>
        <end position="421"/>
    </location>
</feature>
<dbReference type="Pfam" id="PF04147">
    <property type="entry name" value="Nop14"/>
    <property type="match status" value="2"/>
</dbReference>
<evidence type="ECO:0000256" key="2">
    <source>
        <dbReference type="ARBA" id="ARBA00007466"/>
    </source>
</evidence>
<comment type="subcellular location">
    <subcellularLocation>
        <location evidence="1">Nucleus</location>
        <location evidence="1">Nucleolus</location>
    </subcellularLocation>
</comment>
<keyword evidence="3" id="KW-0690">Ribosome biogenesis</keyword>
<comment type="caution">
    <text evidence="8">The sequence shown here is derived from an EMBL/GenBank/DDBJ whole genome shotgun (WGS) entry which is preliminary data.</text>
</comment>
<evidence type="ECO:0008006" key="10">
    <source>
        <dbReference type="Google" id="ProtNLM"/>
    </source>
</evidence>
<dbReference type="PANTHER" id="PTHR23183">
    <property type="entry name" value="NOP14"/>
    <property type="match status" value="1"/>
</dbReference>
<evidence type="ECO:0000313" key="9">
    <source>
        <dbReference type="Proteomes" id="UP001153954"/>
    </source>
</evidence>
<feature type="region of interest" description="Disordered" evidence="7">
    <location>
        <begin position="137"/>
        <end position="187"/>
    </location>
</feature>
<feature type="region of interest" description="Disordered" evidence="7">
    <location>
        <begin position="346"/>
        <end position="582"/>
    </location>
</feature>
<feature type="region of interest" description="Disordered" evidence="7">
    <location>
        <begin position="258"/>
        <end position="325"/>
    </location>
</feature>
<feature type="compositionally biased region" description="Basic and acidic residues" evidence="7">
    <location>
        <begin position="11"/>
        <end position="26"/>
    </location>
</feature>
<dbReference type="GO" id="GO:0030692">
    <property type="term" value="C:Noc4p-Nop14p complex"/>
    <property type="evidence" value="ECO:0007669"/>
    <property type="project" value="TreeGrafter"/>
</dbReference>
<evidence type="ECO:0000256" key="5">
    <source>
        <dbReference type="ARBA" id="ARBA00023242"/>
    </source>
</evidence>
<name>A0AAU9UCA8_EUPED</name>
<evidence type="ECO:0000313" key="8">
    <source>
        <dbReference type="EMBL" id="CAH2096733.1"/>
    </source>
</evidence>
<feature type="region of interest" description="Disordered" evidence="7">
    <location>
        <begin position="1"/>
        <end position="28"/>
    </location>
</feature>
<dbReference type="Proteomes" id="UP001153954">
    <property type="component" value="Unassembled WGS sequence"/>
</dbReference>
<gene>
    <name evidence="8" type="ORF">EEDITHA_LOCUS12038</name>
</gene>
<evidence type="ECO:0000256" key="1">
    <source>
        <dbReference type="ARBA" id="ARBA00004604"/>
    </source>
</evidence>
<comment type="similarity">
    <text evidence="2">Belongs to the NOP14 family.</text>
</comment>
<dbReference type="AlphaFoldDB" id="A0AAU9UCA8"/>
<feature type="compositionally biased region" description="Acidic residues" evidence="7">
    <location>
        <begin position="548"/>
        <end position="563"/>
    </location>
</feature>
<feature type="compositionally biased region" description="Acidic residues" evidence="7">
    <location>
        <begin position="464"/>
        <end position="473"/>
    </location>
</feature>
<feature type="compositionally biased region" description="Acidic residues" evidence="7">
    <location>
        <begin position="392"/>
        <end position="408"/>
    </location>
</feature>
<dbReference type="InterPro" id="IPR007276">
    <property type="entry name" value="Nop14"/>
</dbReference>
<feature type="compositionally biased region" description="Basic and acidic residues" evidence="7">
    <location>
        <begin position="564"/>
        <end position="577"/>
    </location>
</feature>
<dbReference type="PANTHER" id="PTHR23183:SF0">
    <property type="entry name" value="NUCLEOLAR PROTEIN 14"/>
    <property type="match status" value="1"/>
</dbReference>
<proteinExistence type="inferred from homology"/>
<dbReference type="EMBL" id="CAKOGL010000017">
    <property type="protein sequence ID" value="CAH2096733.1"/>
    <property type="molecule type" value="Genomic_DNA"/>
</dbReference>
<feature type="compositionally biased region" description="Basic residues" evidence="7">
    <location>
        <begin position="1"/>
        <end position="10"/>
    </location>
</feature>
<feature type="compositionally biased region" description="Basic and acidic residues" evidence="7">
    <location>
        <begin position="154"/>
        <end position="164"/>
    </location>
</feature>
<keyword evidence="9" id="KW-1185">Reference proteome</keyword>
<feature type="compositionally biased region" description="Acidic residues" evidence="7">
    <location>
        <begin position="363"/>
        <end position="384"/>
    </location>
</feature>
<feature type="compositionally biased region" description="Basic and acidic residues" evidence="7">
    <location>
        <begin position="258"/>
        <end position="305"/>
    </location>
</feature>
<keyword evidence="5" id="KW-0539">Nucleus</keyword>
<evidence type="ECO:0000256" key="6">
    <source>
        <dbReference type="ARBA" id="ARBA00024695"/>
    </source>
</evidence>
<organism evidence="8 9">
    <name type="scientific">Euphydryas editha</name>
    <name type="common">Edith's checkerspot</name>
    <dbReference type="NCBI Taxonomy" id="104508"/>
    <lineage>
        <taxon>Eukaryota</taxon>
        <taxon>Metazoa</taxon>
        <taxon>Ecdysozoa</taxon>
        <taxon>Arthropoda</taxon>
        <taxon>Hexapoda</taxon>
        <taxon>Insecta</taxon>
        <taxon>Pterygota</taxon>
        <taxon>Neoptera</taxon>
        <taxon>Endopterygota</taxon>
        <taxon>Lepidoptera</taxon>
        <taxon>Glossata</taxon>
        <taxon>Ditrysia</taxon>
        <taxon>Papilionoidea</taxon>
        <taxon>Nymphalidae</taxon>
        <taxon>Nymphalinae</taxon>
        <taxon>Euphydryas</taxon>
    </lineage>
</organism>